<keyword evidence="2" id="KW-1185">Reference proteome</keyword>
<organism evidence="1 2">
    <name type="scientific">Nocardioides immobilis</name>
    <dbReference type="NCBI Taxonomy" id="2049295"/>
    <lineage>
        <taxon>Bacteria</taxon>
        <taxon>Bacillati</taxon>
        <taxon>Actinomycetota</taxon>
        <taxon>Actinomycetes</taxon>
        <taxon>Propionibacteriales</taxon>
        <taxon>Nocardioidaceae</taxon>
        <taxon>Nocardioides</taxon>
    </lineage>
</organism>
<gene>
    <name evidence="1" type="ORF">D0Z08_19585</name>
</gene>
<reference evidence="1 2" key="1">
    <citation type="submission" date="2018-09" db="EMBL/GenBank/DDBJ databases">
        <title>Genome sequencing of Nocardioides immobilis CCTCC AB 2017083 for comparison to Nocardioides silvaticus.</title>
        <authorList>
            <person name="Li C."/>
            <person name="Wang G."/>
        </authorList>
    </citation>
    <scope>NUCLEOTIDE SEQUENCE [LARGE SCALE GENOMIC DNA]</scope>
    <source>
        <strain evidence="1 2">CCTCC AB 2017083</strain>
    </source>
</reference>
<dbReference type="EMBL" id="QXGH01000024">
    <property type="protein sequence ID" value="RHW25431.1"/>
    <property type="molecule type" value="Genomic_DNA"/>
</dbReference>
<comment type="caution">
    <text evidence="1">The sequence shown here is derived from an EMBL/GenBank/DDBJ whole genome shotgun (WGS) entry which is preliminary data.</text>
</comment>
<name>A0A417XYI7_9ACTN</name>
<evidence type="ECO:0000313" key="2">
    <source>
        <dbReference type="Proteomes" id="UP000283644"/>
    </source>
</evidence>
<accession>A0A417XYI7</accession>
<dbReference type="AlphaFoldDB" id="A0A417XYI7"/>
<evidence type="ECO:0000313" key="1">
    <source>
        <dbReference type="EMBL" id="RHW25431.1"/>
    </source>
</evidence>
<proteinExistence type="predicted"/>
<dbReference type="Proteomes" id="UP000283644">
    <property type="component" value="Unassembled WGS sequence"/>
</dbReference>
<sequence length="74" mass="8475">MFFSRYPRTKLVHTRVLQCFGRERGLSILPVPGPPVEPPEVIHQHSAVVHSLEPGIVYVVEWTGDQVELHHVRL</sequence>
<protein>
    <submittedName>
        <fullName evidence="1">Uncharacterized protein</fullName>
    </submittedName>
</protein>